<comment type="caution">
    <text evidence="2">The sequence shown here is derived from an EMBL/GenBank/DDBJ whole genome shotgun (WGS) entry which is preliminary data.</text>
</comment>
<sequence length="1001" mass="110139">MIGQVAAKEHFEQPEECIKKLAKQFAIDGDAEKFELAKQEQIKRQGGHGKKDEKSSSQSEETKAAAATKGTKGAKKTSEPKAVIPTAKATPMSKRTKKNKASGGVAALNSDLDGRRCTPVALRLGVKGIGLANQGWEMGEEWVERSATRKVDEKQVAGVKDQRTESNDQRGQHGEGDGAWARANAAEGHACSHVGSSMPRLQPLGDKWADIRQFVQRVPMEEVGCAVAGNVAWGSKVARAPKRHRVRGKASSTRSPASSSPAQSMAELTPGTRRMHEKMGEWMGLEGSLLGGGRLPPTDDEAQKAERSKVAGDAEEEQADEADEEKADEVEGGKADEVQEVPIMDRNMRARMSRQHLGRLGESSESHLISAIDSETKAINDEMGSHPNPDERAMERASIRPGQFFHCGLIKKLTALKKADPTWSDNEDHDESPDDDTNAHLSKKGRGEQRFYEETAAKNFMFTTTEDKRICEYVTLERLAWLKGGGTAGLRLALQHASNAVLMGGKWVRWDDMAETIEFLNDKHQLTESFKKSWHRHKEWARTFQGSEAGSSSASALPAPDAVEAAPTTRITQRRDKGEEDHGSTGHKKGIDNIALHDEEAAEKFTRREQEKPMGEEKVSKVNPDLVKFRALKSNYDWAISHYAKLDGLIKSKDTSWKAVGKFREPMGTAMQVVNAKCSEHGLMSMMALAEGKFKKQVGDKEFETCAQRANVTLTKSVTILSSEVRILMNQKLARDDEDERLRLAANPKDKKGSAKKRKKDHKEVTDTAEVMMEAAEAMCCGSGASAEEANAWPCDTLEIDADSHCWGSDPNADTVDFGVLLPIRRPSQWGICAACTMMVKEELKQAKLEEVKKVAEVHEMMQVKVEEDQDLEPEVEEEPKSEEEAGQQQGSREDGPRIPRTPERKPANATLNTEDEFEELSGEDPSKIQGRNAAILAARAGDWSKTYKACSSEAAAVVSAAEGRWLVMELELVGQGLDGIPLVELVAVEAEEEEVKRPRP</sequence>
<feature type="region of interest" description="Disordered" evidence="1">
    <location>
        <begin position="147"/>
        <end position="178"/>
    </location>
</feature>
<feature type="compositionally biased region" description="Basic residues" evidence="1">
    <location>
        <begin position="239"/>
        <end position="248"/>
    </location>
</feature>
<feature type="compositionally biased region" description="Basic and acidic residues" evidence="1">
    <location>
        <begin position="301"/>
        <end position="312"/>
    </location>
</feature>
<gene>
    <name evidence="2" type="ORF">PCOR1329_LOCUS43251</name>
</gene>
<feature type="region of interest" description="Disordered" evidence="1">
    <location>
        <begin position="37"/>
        <end position="108"/>
    </location>
</feature>
<protein>
    <submittedName>
        <fullName evidence="2">Uncharacterized protein</fullName>
    </submittedName>
</protein>
<feature type="compositionally biased region" description="Low complexity" evidence="1">
    <location>
        <begin position="546"/>
        <end position="562"/>
    </location>
</feature>
<feature type="compositionally biased region" description="Basic and acidic residues" evidence="1">
    <location>
        <begin position="744"/>
        <end position="753"/>
    </location>
</feature>
<evidence type="ECO:0000256" key="1">
    <source>
        <dbReference type="SAM" id="MobiDB-lite"/>
    </source>
</evidence>
<feature type="compositionally biased region" description="Acidic residues" evidence="1">
    <location>
        <begin position="914"/>
        <end position="923"/>
    </location>
</feature>
<feature type="compositionally biased region" description="Basic and acidic residues" evidence="1">
    <location>
        <begin position="892"/>
        <end position="907"/>
    </location>
</feature>
<feature type="region of interest" description="Disordered" evidence="1">
    <location>
        <begin position="545"/>
        <end position="596"/>
    </location>
</feature>
<feature type="region of interest" description="Disordered" evidence="1">
    <location>
        <begin position="286"/>
        <end position="335"/>
    </location>
</feature>
<feature type="compositionally biased region" description="Acidic residues" evidence="1">
    <location>
        <begin position="868"/>
        <end position="886"/>
    </location>
</feature>
<dbReference type="Proteomes" id="UP001189429">
    <property type="component" value="Unassembled WGS sequence"/>
</dbReference>
<name>A0ABN9TXE5_9DINO</name>
<dbReference type="EMBL" id="CAUYUJ010015194">
    <property type="protein sequence ID" value="CAK0850977.1"/>
    <property type="molecule type" value="Genomic_DNA"/>
</dbReference>
<keyword evidence="3" id="KW-1185">Reference proteome</keyword>
<evidence type="ECO:0000313" key="2">
    <source>
        <dbReference type="EMBL" id="CAK0850977.1"/>
    </source>
</evidence>
<feature type="compositionally biased region" description="Acidic residues" evidence="1">
    <location>
        <begin position="425"/>
        <end position="436"/>
    </location>
</feature>
<reference evidence="2" key="1">
    <citation type="submission" date="2023-10" db="EMBL/GenBank/DDBJ databases">
        <authorList>
            <person name="Chen Y."/>
            <person name="Shah S."/>
            <person name="Dougan E. K."/>
            <person name="Thang M."/>
            <person name="Chan C."/>
        </authorList>
    </citation>
    <scope>NUCLEOTIDE SEQUENCE [LARGE SCALE GENOMIC DNA]</scope>
</reference>
<feature type="region of interest" description="Disordered" evidence="1">
    <location>
        <begin position="421"/>
        <end position="448"/>
    </location>
</feature>
<feature type="compositionally biased region" description="Low complexity" evidence="1">
    <location>
        <begin position="250"/>
        <end position="266"/>
    </location>
</feature>
<feature type="region of interest" description="Disordered" evidence="1">
    <location>
        <begin position="864"/>
        <end position="927"/>
    </location>
</feature>
<organism evidence="2 3">
    <name type="scientific">Prorocentrum cordatum</name>
    <dbReference type="NCBI Taxonomy" id="2364126"/>
    <lineage>
        <taxon>Eukaryota</taxon>
        <taxon>Sar</taxon>
        <taxon>Alveolata</taxon>
        <taxon>Dinophyceae</taxon>
        <taxon>Prorocentrales</taxon>
        <taxon>Prorocentraceae</taxon>
        <taxon>Prorocentrum</taxon>
    </lineage>
</organism>
<feature type="compositionally biased region" description="Basic and acidic residues" evidence="1">
    <location>
        <begin position="573"/>
        <end position="596"/>
    </location>
</feature>
<feature type="compositionally biased region" description="Basic and acidic residues" evidence="1">
    <location>
        <begin position="147"/>
        <end position="176"/>
    </location>
</feature>
<accession>A0ABN9TXE5</accession>
<evidence type="ECO:0000313" key="3">
    <source>
        <dbReference type="Proteomes" id="UP001189429"/>
    </source>
</evidence>
<proteinExistence type="predicted"/>
<feature type="region of interest" description="Disordered" evidence="1">
    <location>
        <begin position="239"/>
        <end position="270"/>
    </location>
</feature>
<feature type="compositionally biased region" description="Basic and acidic residues" evidence="1">
    <location>
        <begin position="37"/>
        <end position="63"/>
    </location>
</feature>
<feature type="region of interest" description="Disordered" evidence="1">
    <location>
        <begin position="744"/>
        <end position="765"/>
    </location>
</feature>
<feature type="compositionally biased region" description="Acidic residues" evidence="1">
    <location>
        <begin position="313"/>
        <end position="328"/>
    </location>
</feature>